<evidence type="ECO:0000256" key="2">
    <source>
        <dbReference type="ARBA" id="ARBA00022821"/>
    </source>
</evidence>
<dbReference type="GO" id="GO:0043531">
    <property type="term" value="F:ADP binding"/>
    <property type="evidence" value="ECO:0007669"/>
    <property type="project" value="InterPro"/>
</dbReference>
<evidence type="ECO:0000259" key="3">
    <source>
        <dbReference type="Pfam" id="PF00931"/>
    </source>
</evidence>
<dbReference type="Gene3D" id="1.10.10.10">
    <property type="entry name" value="Winged helix-like DNA-binding domain superfamily/Winged helix DNA-binding domain"/>
    <property type="match status" value="1"/>
</dbReference>
<evidence type="ECO:0000259" key="5">
    <source>
        <dbReference type="Pfam" id="PF23598"/>
    </source>
</evidence>
<keyword evidence="1" id="KW-0677">Repeat</keyword>
<evidence type="ECO:0000259" key="4">
    <source>
        <dbReference type="Pfam" id="PF23559"/>
    </source>
</evidence>
<dbReference type="PROSITE" id="PS51450">
    <property type="entry name" value="LRR"/>
    <property type="match status" value="1"/>
</dbReference>
<evidence type="ECO:0000313" key="6">
    <source>
        <dbReference type="EnsemblPlants" id="MELO3C028959.2.1"/>
    </source>
</evidence>
<dbReference type="PANTHER" id="PTHR36766">
    <property type="entry name" value="PLANT BROAD-SPECTRUM MILDEW RESISTANCE PROTEIN RPW8"/>
    <property type="match status" value="1"/>
</dbReference>
<accession>A0A9I9E5A2</accession>
<dbReference type="InterPro" id="IPR058922">
    <property type="entry name" value="WHD_DRP"/>
</dbReference>
<evidence type="ECO:0000256" key="1">
    <source>
        <dbReference type="ARBA" id="ARBA00022737"/>
    </source>
</evidence>
<dbReference type="InterPro" id="IPR001611">
    <property type="entry name" value="Leu-rich_rpt"/>
</dbReference>
<reference evidence="6" key="1">
    <citation type="submission" date="2023-03" db="UniProtKB">
        <authorList>
            <consortium name="EnsemblPlants"/>
        </authorList>
    </citation>
    <scope>IDENTIFICATION</scope>
</reference>
<dbReference type="AlphaFoldDB" id="A0A9I9E5A2"/>
<dbReference type="Pfam" id="PF23559">
    <property type="entry name" value="WHD_DRP"/>
    <property type="match status" value="1"/>
</dbReference>
<keyword evidence="2" id="KW-0611">Plant defense</keyword>
<dbReference type="Gene3D" id="1.10.8.430">
    <property type="entry name" value="Helical domain of apoptotic protease-activating factors"/>
    <property type="match status" value="1"/>
</dbReference>
<feature type="domain" description="Disease resistance protein winged helix" evidence="4">
    <location>
        <begin position="228"/>
        <end position="302"/>
    </location>
</feature>
<dbReference type="InterPro" id="IPR027417">
    <property type="entry name" value="P-loop_NTPase"/>
</dbReference>
<dbReference type="FunFam" id="1.10.10.10:FF:000322">
    <property type="entry name" value="Probable disease resistance protein At1g63360"/>
    <property type="match status" value="1"/>
</dbReference>
<organism evidence="6">
    <name type="scientific">Cucumis melo</name>
    <name type="common">Muskmelon</name>
    <dbReference type="NCBI Taxonomy" id="3656"/>
    <lineage>
        <taxon>Eukaryota</taxon>
        <taxon>Viridiplantae</taxon>
        <taxon>Streptophyta</taxon>
        <taxon>Embryophyta</taxon>
        <taxon>Tracheophyta</taxon>
        <taxon>Spermatophyta</taxon>
        <taxon>Magnoliopsida</taxon>
        <taxon>eudicotyledons</taxon>
        <taxon>Gunneridae</taxon>
        <taxon>Pentapetalae</taxon>
        <taxon>rosids</taxon>
        <taxon>fabids</taxon>
        <taxon>Cucurbitales</taxon>
        <taxon>Cucurbitaceae</taxon>
        <taxon>Benincaseae</taxon>
        <taxon>Cucumis</taxon>
    </lineage>
</organism>
<dbReference type="GO" id="GO:0006952">
    <property type="term" value="P:defense response"/>
    <property type="evidence" value="ECO:0007669"/>
    <property type="project" value="UniProtKB-KW"/>
</dbReference>
<dbReference type="Gene3D" id="3.40.50.300">
    <property type="entry name" value="P-loop containing nucleotide triphosphate hydrolases"/>
    <property type="match status" value="1"/>
</dbReference>
<dbReference type="InterPro" id="IPR036388">
    <property type="entry name" value="WH-like_DNA-bd_sf"/>
</dbReference>
<dbReference type="InterPro" id="IPR055414">
    <property type="entry name" value="LRR_R13L4/SHOC2-like"/>
</dbReference>
<sequence>MTNDGQFQMKFWVCVSEEFDLKIIIQKIIESAIGKKTESFLQLDSLQCELRKQIDGKKYLLVMDDVWNEKKEEWLHLKRLLMGGAKGSRILITTSSEQVAKTFDSTFVHLLQILDASNSWLLFQKMTGLEGRLDSQEAEHDQKNSNFIKIGMEIVSMLNGVPLVIRNIGGLLKDNKSERFWLSFKDKELYQVFRQEQDALKEMQLILELSYKYLPSFNLNQCFRYCALFPKDYKIQKDELILLWRAQGFIQPNGNNDDNYLVDIGDDYFMQLLSRSFFQEFEKDASGEIMSCKMHDLMHDLACSIANNECVRGLKGNDIDKRTRHFFLEGRSHENQLMGDLSKAKYLRTFFRQDHYGVYSQWENFREIIFCNIFRLRAWHSQLIGGIEDVESLEFIGKLKHLRYLRIKNCTVISTDLPDCIMKLYNLETFIFQSQELKSLPNNVGNLINLKHLDLSYNFNLRFLPDSITELCKLEALILKSCRNLKGLPKEIKNCNNLRRLDLSNNWNIEFIPDSITQLINLETLILSYCRKLKELPEDTKNLVKLKHLDLLGCLALTHMPEGLGKLTNLQTMNRFVLGNKKGGELKELDRLTKLRGTLTIEHLEFGTSIVDHKMKVSWCKGTTSTKSPTIIFPYLSCLRIYDISAISLFKLL</sequence>
<evidence type="ECO:0008006" key="7">
    <source>
        <dbReference type="Google" id="ProtNLM"/>
    </source>
</evidence>
<feature type="domain" description="Disease resistance R13L4/SHOC-2-like LRR" evidence="5">
    <location>
        <begin position="391"/>
        <end position="504"/>
    </location>
</feature>
<dbReference type="Gramene" id="MELO3C028959.2.1">
    <property type="protein sequence ID" value="MELO3C028959.2.1"/>
    <property type="gene ID" value="MELO3C028959.2"/>
</dbReference>
<name>A0A9I9E5A2_CUCME</name>
<dbReference type="InterPro" id="IPR032675">
    <property type="entry name" value="LRR_dom_sf"/>
</dbReference>
<dbReference type="InterPro" id="IPR042197">
    <property type="entry name" value="Apaf_helical"/>
</dbReference>
<dbReference type="InterPro" id="IPR002182">
    <property type="entry name" value="NB-ARC"/>
</dbReference>
<dbReference type="Pfam" id="PF00931">
    <property type="entry name" value="NB-ARC"/>
    <property type="match status" value="1"/>
</dbReference>
<dbReference type="PANTHER" id="PTHR36766:SF40">
    <property type="entry name" value="DISEASE RESISTANCE PROTEIN RGA3"/>
    <property type="match status" value="1"/>
</dbReference>
<dbReference type="SUPFAM" id="SSF52058">
    <property type="entry name" value="L domain-like"/>
    <property type="match status" value="1"/>
</dbReference>
<dbReference type="PRINTS" id="PR00364">
    <property type="entry name" value="DISEASERSIST"/>
</dbReference>
<dbReference type="SUPFAM" id="SSF52540">
    <property type="entry name" value="P-loop containing nucleoside triphosphate hydrolases"/>
    <property type="match status" value="1"/>
</dbReference>
<proteinExistence type="predicted"/>
<protein>
    <recommendedName>
        <fullName evidence="7">Disease resistance protein RGA3</fullName>
    </recommendedName>
</protein>
<dbReference type="Pfam" id="PF23598">
    <property type="entry name" value="LRR_14"/>
    <property type="match status" value="1"/>
</dbReference>
<dbReference type="Gene3D" id="3.80.10.10">
    <property type="entry name" value="Ribonuclease Inhibitor"/>
    <property type="match status" value="1"/>
</dbReference>
<feature type="domain" description="NB-ARC" evidence="3">
    <location>
        <begin position="4"/>
        <end position="127"/>
    </location>
</feature>
<dbReference type="EnsemblPlants" id="MELO3C028959.2.1">
    <property type="protein sequence ID" value="MELO3C028959.2.1"/>
    <property type="gene ID" value="MELO3C028959.2"/>
</dbReference>